<evidence type="ECO:0000256" key="1">
    <source>
        <dbReference type="ARBA" id="ARBA00004496"/>
    </source>
</evidence>
<comment type="similarity">
    <text evidence="11">Belongs to the radical SAM superfamily. RlmN family.</text>
</comment>
<evidence type="ECO:0000256" key="7">
    <source>
        <dbReference type="ARBA" id="ARBA00022691"/>
    </source>
</evidence>
<feature type="binding site" evidence="11">
    <location>
        <position position="110"/>
    </location>
    <ligand>
        <name>[4Fe-4S] cluster</name>
        <dbReference type="ChEBI" id="CHEBI:49883"/>
        <note>4Fe-4S-S-AdoMet</note>
    </ligand>
</feature>
<keyword evidence="9 11" id="KW-0408">Iron</keyword>
<dbReference type="SFLD" id="SFLDF00275">
    <property type="entry name" value="adenosine_C2_methyltransferase"/>
    <property type="match status" value="1"/>
</dbReference>
<feature type="binding site" evidence="11">
    <location>
        <position position="113"/>
    </location>
    <ligand>
        <name>[4Fe-4S] cluster</name>
        <dbReference type="ChEBI" id="CHEBI:49883"/>
        <note>4Fe-4S-S-AdoMet</note>
    </ligand>
</feature>
<evidence type="ECO:0000313" key="14">
    <source>
        <dbReference type="Proteomes" id="UP000033818"/>
    </source>
</evidence>
<dbReference type="GO" id="GO:0070475">
    <property type="term" value="P:rRNA base methylation"/>
    <property type="evidence" value="ECO:0007669"/>
    <property type="project" value="UniProtKB-UniRule"/>
</dbReference>
<dbReference type="EMBL" id="LCMO01000053">
    <property type="protein sequence ID" value="KKU37327.1"/>
    <property type="molecule type" value="Genomic_DNA"/>
</dbReference>
<dbReference type="InterPro" id="IPR040072">
    <property type="entry name" value="Methyltransferase_A"/>
</dbReference>
<dbReference type="InterPro" id="IPR004383">
    <property type="entry name" value="rRNA_lsu_MTrfase_RlmN/Cfr"/>
</dbReference>
<dbReference type="PROSITE" id="PS51918">
    <property type="entry name" value="RADICAL_SAM"/>
    <property type="match status" value="1"/>
</dbReference>
<evidence type="ECO:0000256" key="6">
    <source>
        <dbReference type="ARBA" id="ARBA00022679"/>
    </source>
</evidence>
<evidence type="ECO:0000256" key="2">
    <source>
        <dbReference type="ARBA" id="ARBA00022485"/>
    </source>
</evidence>
<keyword evidence="2 11" id="KW-0004">4Fe-4S</keyword>
<evidence type="ECO:0000256" key="11">
    <source>
        <dbReference type="HAMAP-Rule" id="MF_01849"/>
    </source>
</evidence>
<dbReference type="SFLD" id="SFLDG01062">
    <property type="entry name" value="methyltransferase_(Class_A)"/>
    <property type="match status" value="1"/>
</dbReference>
<feature type="binding site" evidence="11">
    <location>
        <begin position="211"/>
        <end position="213"/>
    </location>
    <ligand>
        <name>S-adenosyl-L-methionine</name>
        <dbReference type="ChEBI" id="CHEBI:59789"/>
    </ligand>
</feature>
<dbReference type="GO" id="GO:0019843">
    <property type="term" value="F:rRNA binding"/>
    <property type="evidence" value="ECO:0007669"/>
    <property type="project" value="UniProtKB-UniRule"/>
</dbReference>
<dbReference type="Gene3D" id="3.20.20.70">
    <property type="entry name" value="Aldolase class I"/>
    <property type="match status" value="1"/>
</dbReference>
<sequence length="350" mass="38865">MNEELLGKVILKNGYSQFRFKQAKKNVFTRLIESWDAATDLPEDLRALLAREVPIESLSARLLVESAKKDTLKALFATRDGLFIEAVLMRHDRDRRTVCVSSQAGCPMRCSFCATGKLGFKRNLTAEEIVDQVLFFARLINKKKECVTNVVYMGMGEPMNNYDNVMASIRALNDKDGLNLGARHISISTCGIVPGIKKFAKEKLQVNLAISLHAADDKTRSRLMPVNEAYPLGKLMKAAGEYAVATRRKVMFEYILISGVNDSDEHARSLAALMGKNKLYHVNLIKYHETFAKGGTAPACPATAAVFRVPARERMNRFFDILKKSGVSCTFRVSFGEDIAGACGQLAPKE</sequence>
<feature type="active site" description="Proton acceptor" evidence="11">
    <location>
        <position position="85"/>
    </location>
</feature>
<keyword evidence="10 11" id="KW-0411">Iron-sulfur</keyword>
<keyword evidence="11" id="KW-1015">Disulfide bond</keyword>
<keyword evidence="11" id="KW-0819">tRNA processing</keyword>
<evidence type="ECO:0000313" key="13">
    <source>
        <dbReference type="EMBL" id="KKU37327.1"/>
    </source>
</evidence>
<comment type="caution">
    <text evidence="13">The sequence shown here is derived from an EMBL/GenBank/DDBJ whole genome shotgun (WGS) entry which is preliminary data.</text>
</comment>
<reference evidence="13 14" key="1">
    <citation type="journal article" date="2015" name="Nature">
        <title>rRNA introns, odd ribosomes, and small enigmatic genomes across a large radiation of phyla.</title>
        <authorList>
            <person name="Brown C.T."/>
            <person name="Hug L.A."/>
            <person name="Thomas B.C."/>
            <person name="Sharon I."/>
            <person name="Castelle C.J."/>
            <person name="Singh A."/>
            <person name="Wilkins M.J."/>
            <person name="Williams K.H."/>
            <person name="Banfield J.F."/>
        </authorList>
    </citation>
    <scope>NUCLEOTIDE SEQUENCE [LARGE SCALE GENOMIC DNA]</scope>
</reference>
<evidence type="ECO:0000256" key="3">
    <source>
        <dbReference type="ARBA" id="ARBA00022490"/>
    </source>
</evidence>
<keyword evidence="7 11" id="KW-0949">S-adenosyl-L-methionine</keyword>
<keyword evidence="4 11" id="KW-0698">rRNA processing</keyword>
<dbReference type="SFLD" id="SFLDS00029">
    <property type="entry name" value="Radical_SAM"/>
    <property type="match status" value="1"/>
</dbReference>
<dbReference type="GO" id="GO:0046872">
    <property type="term" value="F:metal ion binding"/>
    <property type="evidence" value="ECO:0007669"/>
    <property type="project" value="UniProtKB-KW"/>
</dbReference>
<comment type="cofactor">
    <cofactor evidence="11">
        <name>[4Fe-4S] cluster</name>
        <dbReference type="ChEBI" id="CHEBI:49883"/>
    </cofactor>
    <text evidence="11">Binds 1 [4Fe-4S] cluster. The cluster is coordinated with 3 cysteines and an exchangeable S-adenosyl-L-methionine.</text>
</comment>
<dbReference type="NCBIfam" id="TIGR00048">
    <property type="entry name" value="rRNA_mod_RlmN"/>
    <property type="match status" value="1"/>
</dbReference>
<organism evidence="13 14">
    <name type="scientific">Candidatus Azambacteria bacterium GW2011_GWB2_46_37</name>
    <dbReference type="NCBI Taxonomy" id="1618618"/>
    <lineage>
        <taxon>Bacteria</taxon>
        <taxon>Candidatus Azamiibacteriota</taxon>
    </lineage>
</organism>
<keyword evidence="3 11" id="KW-0963">Cytoplasm</keyword>
<dbReference type="FunFam" id="3.20.20.70:FF:000014">
    <property type="entry name" value="Probable dual-specificity RNA methyltransferase RlmN"/>
    <property type="match status" value="1"/>
</dbReference>
<dbReference type="Proteomes" id="UP000033818">
    <property type="component" value="Unassembled WGS sequence"/>
</dbReference>
<feature type="domain" description="Radical SAM core" evidence="12">
    <location>
        <begin position="92"/>
        <end position="320"/>
    </location>
</feature>
<dbReference type="PATRIC" id="fig|1618618.3.peg.806"/>
<dbReference type="GO" id="GO:0005737">
    <property type="term" value="C:cytoplasm"/>
    <property type="evidence" value="ECO:0007669"/>
    <property type="project" value="UniProtKB-SubCell"/>
</dbReference>
<keyword evidence="8 11" id="KW-0479">Metal-binding</keyword>
<dbReference type="PANTHER" id="PTHR30544">
    <property type="entry name" value="23S RRNA METHYLTRANSFERASE"/>
    <property type="match status" value="1"/>
</dbReference>
<name>A0A0G1PXQ6_9BACT</name>
<evidence type="ECO:0000256" key="10">
    <source>
        <dbReference type="ARBA" id="ARBA00023014"/>
    </source>
</evidence>
<dbReference type="CDD" id="cd01335">
    <property type="entry name" value="Radical_SAM"/>
    <property type="match status" value="1"/>
</dbReference>
<proteinExistence type="inferred from homology"/>
<dbReference type="HAMAP" id="MF_01849">
    <property type="entry name" value="RNA_methyltr_RlmN"/>
    <property type="match status" value="1"/>
</dbReference>
<dbReference type="SUPFAM" id="SSF102114">
    <property type="entry name" value="Radical SAM enzymes"/>
    <property type="match status" value="1"/>
</dbReference>
<feature type="binding site" evidence="11">
    <location>
        <begin position="156"/>
        <end position="157"/>
    </location>
    <ligand>
        <name>S-adenosyl-L-methionine</name>
        <dbReference type="ChEBI" id="CHEBI:59789"/>
    </ligand>
</feature>
<dbReference type="EC" id="2.1.1.192" evidence="11"/>
<evidence type="ECO:0000256" key="8">
    <source>
        <dbReference type="ARBA" id="ARBA00022723"/>
    </source>
</evidence>
<evidence type="ECO:0000259" key="12">
    <source>
        <dbReference type="PROSITE" id="PS51918"/>
    </source>
</evidence>
<dbReference type="PANTHER" id="PTHR30544:SF5">
    <property type="entry name" value="RADICAL SAM CORE DOMAIN-CONTAINING PROTEIN"/>
    <property type="match status" value="1"/>
</dbReference>
<dbReference type="GO" id="GO:0051539">
    <property type="term" value="F:4 iron, 4 sulfur cluster binding"/>
    <property type="evidence" value="ECO:0007669"/>
    <property type="project" value="UniProtKB-UniRule"/>
</dbReference>
<comment type="subcellular location">
    <subcellularLocation>
        <location evidence="1 11">Cytoplasm</location>
    </subcellularLocation>
</comment>
<protein>
    <recommendedName>
        <fullName evidence="11">Probable dual-specificity RNA methyltransferase RlmN</fullName>
        <ecNumber evidence="11">2.1.1.192</ecNumber>
    </recommendedName>
    <alternativeName>
        <fullName evidence="11">23S rRNA (adenine(2503)-C(2))-methyltransferase</fullName>
    </alternativeName>
    <alternativeName>
        <fullName evidence="11">23S rRNA m2A2503 methyltransferase</fullName>
    </alternativeName>
    <alternativeName>
        <fullName evidence="11">Ribosomal RNA large subunit methyltransferase N</fullName>
    </alternativeName>
    <alternativeName>
        <fullName evidence="11">tRNA (adenine(37)-C(2))-methyltransferase</fullName>
    </alternativeName>
    <alternativeName>
        <fullName evidence="11">tRNA m2A37 methyltransferase</fullName>
    </alternativeName>
</protein>
<dbReference type="Pfam" id="PF04055">
    <property type="entry name" value="Radical_SAM"/>
    <property type="match status" value="1"/>
</dbReference>
<evidence type="ECO:0000256" key="5">
    <source>
        <dbReference type="ARBA" id="ARBA00022603"/>
    </source>
</evidence>
<feature type="binding site" evidence="11">
    <location>
        <position position="188"/>
    </location>
    <ligand>
        <name>S-adenosyl-L-methionine</name>
        <dbReference type="ChEBI" id="CHEBI:59789"/>
    </ligand>
</feature>
<evidence type="ECO:0000256" key="9">
    <source>
        <dbReference type="ARBA" id="ARBA00023004"/>
    </source>
</evidence>
<comment type="catalytic activity">
    <reaction evidence="11">
        <text>adenosine(37) in tRNA + 2 reduced [2Fe-2S]-[ferredoxin] + 2 S-adenosyl-L-methionine = 2-methyladenosine(37) in tRNA + 5'-deoxyadenosine + L-methionine + 2 oxidized [2Fe-2S]-[ferredoxin] + S-adenosyl-L-homocysteine</text>
        <dbReference type="Rhea" id="RHEA:43332"/>
        <dbReference type="Rhea" id="RHEA-COMP:10000"/>
        <dbReference type="Rhea" id="RHEA-COMP:10001"/>
        <dbReference type="Rhea" id="RHEA-COMP:10162"/>
        <dbReference type="Rhea" id="RHEA-COMP:10485"/>
        <dbReference type="ChEBI" id="CHEBI:17319"/>
        <dbReference type="ChEBI" id="CHEBI:33737"/>
        <dbReference type="ChEBI" id="CHEBI:33738"/>
        <dbReference type="ChEBI" id="CHEBI:57844"/>
        <dbReference type="ChEBI" id="CHEBI:57856"/>
        <dbReference type="ChEBI" id="CHEBI:59789"/>
        <dbReference type="ChEBI" id="CHEBI:74411"/>
        <dbReference type="ChEBI" id="CHEBI:74497"/>
        <dbReference type="EC" id="2.1.1.192"/>
    </reaction>
</comment>
<dbReference type="GO" id="GO:0070040">
    <property type="term" value="F:rRNA (adenine(2503)-C2-)-methyltransferase activity"/>
    <property type="evidence" value="ECO:0007669"/>
    <property type="project" value="UniProtKB-UniRule"/>
</dbReference>
<evidence type="ECO:0000256" key="4">
    <source>
        <dbReference type="ARBA" id="ARBA00022552"/>
    </source>
</evidence>
<dbReference type="PIRSF" id="PIRSF006004">
    <property type="entry name" value="CHP00048"/>
    <property type="match status" value="1"/>
</dbReference>
<dbReference type="InterPro" id="IPR027492">
    <property type="entry name" value="RNA_MTrfase_RlmN"/>
</dbReference>
<comment type="function">
    <text evidence="11">Specifically methylates position 2 of adenine 2503 in 23S rRNA and position 2 of adenine 37 in tRNAs.</text>
</comment>
<keyword evidence="5 11" id="KW-0489">Methyltransferase</keyword>
<dbReference type="InterPro" id="IPR058240">
    <property type="entry name" value="rSAM_sf"/>
</dbReference>
<dbReference type="GO" id="GO:0000049">
    <property type="term" value="F:tRNA binding"/>
    <property type="evidence" value="ECO:0007669"/>
    <property type="project" value="UniProtKB-UniRule"/>
</dbReference>
<dbReference type="GO" id="GO:0030488">
    <property type="term" value="P:tRNA methylation"/>
    <property type="evidence" value="ECO:0007669"/>
    <property type="project" value="UniProtKB-UniRule"/>
</dbReference>
<comment type="miscellaneous">
    <text evidence="11">Reaction proceeds by a ping-pong mechanism involving intermediate methylation of a conserved cysteine residue.</text>
</comment>
<dbReference type="AlphaFoldDB" id="A0A0G1PXQ6"/>
<feature type="binding site" evidence="11">
    <location>
        <position position="288"/>
    </location>
    <ligand>
        <name>S-adenosyl-L-methionine</name>
        <dbReference type="ChEBI" id="CHEBI:59789"/>
    </ligand>
</feature>
<dbReference type="InterPro" id="IPR007197">
    <property type="entry name" value="rSAM"/>
</dbReference>
<dbReference type="GO" id="GO:0002935">
    <property type="term" value="F:tRNA (adenine(37)-C2)-methyltransferase activity"/>
    <property type="evidence" value="ECO:0007669"/>
    <property type="project" value="UniProtKB-UniRule"/>
</dbReference>
<accession>A0A0G1PXQ6</accession>
<comment type="caution">
    <text evidence="11">Lacks conserved residue(s) required for the propagation of feature annotation.</text>
</comment>
<gene>
    <name evidence="11" type="primary">rlmN</name>
    <name evidence="13" type="ORF">UX53_C0053G0007</name>
</gene>
<feature type="binding site" evidence="11">
    <location>
        <position position="106"/>
    </location>
    <ligand>
        <name>[4Fe-4S] cluster</name>
        <dbReference type="ChEBI" id="CHEBI:49883"/>
        <note>4Fe-4S-S-AdoMet</note>
    </ligand>
</feature>
<comment type="catalytic activity">
    <reaction evidence="11">
        <text>adenosine(2503) in 23S rRNA + 2 reduced [2Fe-2S]-[ferredoxin] + 2 S-adenosyl-L-methionine = 2-methyladenosine(2503) in 23S rRNA + 5'-deoxyadenosine + L-methionine + 2 oxidized [2Fe-2S]-[ferredoxin] + S-adenosyl-L-homocysteine</text>
        <dbReference type="Rhea" id="RHEA:42916"/>
        <dbReference type="Rhea" id="RHEA-COMP:10000"/>
        <dbReference type="Rhea" id="RHEA-COMP:10001"/>
        <dbReference type="Rhea" id="RHEA-COMP:10152"/>
        <dbReference type="Rhea" id="RHEA-COMP:10282"/>
        <dbReference type="ChEBI" id="CHEBI:17319"/>
        <dbReference type="ChEBI" id="CHEBI:33737"/>
        <dbReference type="ChEBI" id="CHEBI:33738"/>
        <dbReference type="ChEBI" id="CHEBI:57844"/>
        <dbReference type="ChEBI" id="CHEBI:57856"/>
        <dbReference type="ChEBI" id="CHEBI:59789"/>
        <dbReference type="ChEBI" id="CHEBI:74411"/>
        <dbReference type="ChEBI" id="CHEBI:74497"/>
        <dbReference type="EC" id="2.1.1.192"/>
    </reaction>
</comment>
<dbReference type="InterPro" id="IPR013785">
    <property type="entry name" value="Aldolase_TIM"/>
</dbReference>
<keyword evidence="6 11" id="KW-0808">Transferase</keyword>
<feature type="active site" description="S-methylcysteine intermediate" evidence="11">
    <location>
        <position position="343"/>
    </location>
</feature>